<protein>
    <submittedName>
        <fullName evidence="1">Uncharacterized protein</fullName>
    </submittedName>
</protein>
<reference evidence="2" key="1">
    <citation type="journal article" date="2019" name="Int. J. Syst. Evol. Microbiol.">
        <title>The Global Catalogue of Microorganisms (GCM) 10K type strain sequencing project: providing services to taxonomists for standard genome sequencing and annotation.</title>
        <authorList>
            <consortium name="The Broad Institute Genomics Platform"/>
            <consortium name="The Broad Institute Genome Sequencing Center for Infectious Disease"/>
            <person name="Wu L."/>
            <person name="Ma J."/>
        </authorList>
    </citation>
    <scope>NUCLEOTIDE SEQUENCE [LARGE SCALE GENOMIC DNA]</scope>
    <source>
        <strain evidence="2">JCM 18302</strain>
    </source>
</reference>
<sequence length="110" mass="12109">MITEQTTALVRIPAGDSRPAGDQFWQGYVPQTRTYLRGWDNPAALAASLLEGTAPVSHPAWCSPSSCDVWDGGIVTHVADDANPWTVQQVRCDYWEDGAWHQEASDVVPR</sequence>
<dbReference type="RefSeq" id="WP_345608941.1">
    <property type="nucleotide sequence ID" value="NZ_BAABJO010000025.1"/>
</dbReference>
<proteinExistence type="predicted"/>
<evidence type="ECO:0000313" key="2">
    <source>
        <dbReference type="Proteomes" id="UP001500804"/>
    </source>
</evidence>
<dbReference type="EMBL" id="BAABJO010000025">
    <property type="protein sequence ID" value="GAA5132358.1"/>
    <property type="molecule type" value="Genomic_DNA"/>
</dbReference>
<comment type="caution">
    <text evidence="1">The sequence shown here is derived from an EMBL/GenBank/DDBJ whole genome shotgun (WGS) entry which is preliminary data.</text>
</comment>
<evidence type="ECO:0000313" key="1">
    <source>
        <dbReference type="EMBL" id="GAA5132358.1"/>
    </source>
</evidence>
<accession>A0ABP9NRC2</accession>
<organism evidence="1 2">
    <name type="scientific">Pseudonocardia adelaidensis</name>
    <dbReference type="NCBI Taxonomy" id="648754"/>
    <lineage>
        <taxon>Bacteria</taxon>
        <taxon>Bacillati</taxon>
        <taxon>Actinomycetota</taxon>
        <taxon>Actinomycetes</taxon>
        <taxon>Pseudonocardiales</taxon>
        <taxon>Pseudonocardiaceae</taxon>
        <taxon>Pseudonocardia</taxon>
    </lineage>
</organism>
<keyword evidence="2" id="KW-1185">Reference proteome</keyword>
<dbReference type="Proteomes" id="UP001500804">
    <property type="component" value="Unassembled WGS sequence"/>
</dbReference>
<name>A0ABP9NRC2_9PSEU</name>
<gene>
    <name evidence="1" type="ORF">GCM10023320_56860</name>
</gene>